<organism evidence="1 2">
    <name type="scientific">Nocardioides potassii</name>
    <dbReference type="NCBI Taxonomy" id="2911371"/>
    <lineage>
        <taxon>Bacteria</taxon>
        <taxon>Bacillati</taxon>
        <taxon>Actinomycetota</taxon>
        <taxon>Actinomycetes</taxon>
        <taxon>Propionibacteriales</taxon>
        <taxon>Nocardioidaceae</taxon>
        <taxon>Nocardioides</taxon>
    </lineage>
</organism>
<dbReference type="RefSeq" id="WP_236399835.1">
    <property type="nucleotide sequence ID" value="NZ_JAKJHZ010000005.1"/>
</dbReference>
<evidence type="ECO:0000313" key="1">
    <source>
        <dbReference type="EMBL" id="MCF6376930.1"/>
    </source>
</evidence>
<accession>A0ABS9H6S1</accession>
<dbReference type="Proteomes" id="UP001201161">
    <property type="component" value="Unassembled WGS sequence"/>
</dbReference>
<evidence type="ECO:0008006" key="3">
    <source>
        <dbReference type="Google" id="ProtNLM"/>
    </source>
</evidence>
<keyword evidence="2" id="KW-1185">Reference proteome</keyword>
<protein>
    <recommendedName>
        <fullName evidence="3">Cbb3-type cytochrome oxidase assembly protein CcoS</fullName>
    </recommendedName>
</protein>
<dbReference type="EMBL" id="JAKJHZ010000005">
    <property type="protein sequence ID" value="MCF6376930.1"/>
    <property type="molecule type" value="Genomic_DNA"/>
</dbReference>
<name>A0ABS9H6S1_9ACTN</name>
<reference evidence="1 2" key="1">
    <citation type="submission" date="2022-01" db="EMBL/GenBank/DDBJ databases">
        <title>Nocardioides sp. nov., an actinomycete isolated from mining soil.</title>
        <authorList>
            <person name="Liu L."/>
        </authorList>
    </citation>
    <scope>NUCLEOTIDE SEQUENCE [LARGE SCALE GENOMIC DNA]</scope>
    <source>
        <strain evidence="1 2">KLBMP 9356</strain>
    </source>
</reference>
<evidence type="ECO:0000313" key="2">
    <source>
        <dbReference type="Proteomes" id="UP001201161"/>
    </source>
</evidence>
<proteinExistence type="predicted"/>
<gene>
    <name evidence="1" type="ORF">L2K70_04880</name>
</gene>
<sequence length="57" mass="6479">MSELLIWLAMVFGPSLLVLAWIKAEEWLACREDEVDLEPAPDLAANVVFFDRMGVTR</sequence>
<comment type="caution">
    <text evidence="1">The sequence shown here is derived from an EMBL/GenBank/DDBJ whole genome shotgun (WGS) entry which is preliminary data.</text>
</comment>